<dbReference type="PANTHER" id="PTHR12110">
    <property type="entry name" value="HYDROXYPYRUVATE ISOMERASE"/>
    <property type="match status" value="1"/>
</dbReference>
<accession>A0A540VB18</accession>
<gene>
    <name evidence="2" type="ORF">FKZ61_19085</name>
</gene>
<dbReference type="InParanoid" id="A0A540VB18"/>
<dbReference type="Proteomes" id="UP000317371">
    <property type="component" value="Unassembled WGS sequence"/>
</dbReference>
<dbReference type="InterPro" id="IPR036237">
    <property type="entry name" value="Xyl_isomerase-like_sf"/>
</dbReference>
<dbReference type="Pfam" id="PF01261">
    <property type="entry name" value="AP_endonuc_2"/>
    <property type="match status" value="1"/>
</dbReference>
<feature type="domain" description="Xylose isomerase-like TIM barrel" evidence="1">
    <location>
        <begin position="25"/>
        <end position="255"/>
    </location>
</feature>
<evidence type="ECO:0000259" key="1">
    <source>
        <dbReference type="Pfam" id="PF01261"/>
    </source>
</evidence>
<keyword evidence="2" id="KW-0413">Isomerase</keyword>
<dbReference type="AlphaFoldDB" id="A0A540VB18"/>
<keyword evidence="3" id="KW-1185">Reference proteome</keyword>
<dbReference type="InterPro" id="IPR013022">
    <property type="entry name" value="Xyl_isomerase-like_TIM-brl"/>
</dbReference>
<comment type="caution">
    <text evidence="2">The sequence shown here is derived from an EMBL/GenBank/DDBJ whole genome shotgun (WGS) entry which is preliminary data.</text>
</comment>
<name>A0A540VB18_9CHLR</name>
<dbReference type="InterPro" id="IPR050312">
    <property type="entry name" value="IolE/XylAMocC-like"/>
</dbReference>
<dbReference type="GO" id="GO:0016853">
    <property type="term" value="F:isomerase activity"/>
    <property type="evidence" value="ECO:0007669"/>
    <property type="project" value="UniProtKB-KW"/>
</dbReference>
<reference evidence="2 3" key="1">
    <citation type="submission" date="2019-06" db="EMBL/GenBank/DDBJ databases">
        <title>Genome sequence of Litorilinea aerophila BAA-2444.</title>
        <authorList>
            <person name="Maclea K.S."/>
            <person name="Maurais E.G."/>
            <person name="Iannazzi L.C."/>
        </authorList>
    </citation>
    <scope>NUCLEOTIDE SEQUENCE [LARGE SCALE GENOMIC DNA]</scope>
    <source>
        <strain evidence="2 3">ATCC BAA-2444</strain>
    </source>
</reference>
<protein>
    <submittedName>
        <fullName evidence="2">Sugar phosphate isomerase/epimerase</fullName>
    </submittedName>
</protein>
<evidence type="ECO:0000313" key="2">
    <source>
        <dbReference type="EMBL" id="TQE93960.1"/>
    </source>
</evidence>
<dbReference type="EMBL" id="VIGC01000030">
    <property type="protein sequence ID" value="TQE93960.1"/>
    <property type="molecule type" value="Genomic_DNA"/>
</dbReference>
<dbReference type="OrthoDB" id="9801960at2"/>
<sequence length="267" mass="30109">MQGKERWMQLGAMNDPRRNLLEEIRWIGEQGFDFVELTFQAPTAAVESQDWSTVGRAIADAGLQVLAHAAPYLPVENPSPLVRQAALDELRRTIDAAQRVGARLCTVGFRGWPAYMSEATGYEYCRQLFSILVRHGAEQGVQVALENSPQNRHQLKYFREIFSRVPDLGLTYDIGHGNVETARSMTRDYLFALADRLRHVHLSDNDGSADDHLPVGAPRAGGIHLERELQHLRSFRYDGTITLQIFGDRRWLLASVAQVREAWAAAE</sequence>
<evidence type="ECO:0000313" key="3">
    <source>
        <dbReference type="Proteomes" id="UP000317371"/>
    </source>
</evidence>
<organism evidence="2 3">
    <name type="scientific">Litorilinea aerophila</name>
    <dbReference type="NCBI Taxonomy" id="1204385"/>
    <lineage>
        <taxon>Bacteria</taxon>
        <taxon>Bacillati</taxon>
        <taxon>Chloroflexota</taxon>
        <taxon>Caldilineae</taxon>
        <taxon>Caldilineales</taxon>
        <taxon>Caldilineaceae</taxon>
        <taxon>Litorilinea</taxon>
    </lineage>
</organism>
<dbReference type="Gene3D" id="3.20.20.150">
    <property type="entry name" value="Divalent-metal-dependent TIM barrel enzymes"/>
    <property type="match status" value="1"/>
</dbReference>
<proteinExistence type="predicted"/>
<dbReference type="PANTHER" id="PTHR12110:SF21">
    <property type="entry name" value="XYLOSE ISOMERASE-LIKE TIM BARREL DOMAIN-CONTAINING PROTEIN"/>
    <property type="match status" value="1"/>
</dbReference>
<dbReference type="SUPFAM" id="SSF51658">
    <property type="entry name" value="Xylose isomerase-like"/>
    <property type="match status" value="1"/>
</dbReference>